<feature type="region of interest" description="Disordered" evidence="1">
    <location>
        <begin position="1"/>
        <end position="27"/>
    </location>
</feature>
<protein>
    <submittedName>
        <fullName evidence="2">G2768 protein</fullName>
    </submittedName>
</protein>
<dbReference type="EMBL" id="CAXHTA020000004">
    <property type="protein sequence ID" value="CAL5220712.1"/>
    <property type="molecule type" value="Genomic_DNA"/>
</dbReference>
<accession>A0ABP1FT57</accession>
<evidence type="ECO:0000313" key="3">
    <source>
        <dbReference type="Proteomes" id="UP001497392"/>
    </source>
</evidence>
<reference evidence="2 3" key="1">
    <citation type="submission" date="2024-06" db="EMBL/GenBank/DDBJ databases">
        <authorList>
            <person name="Kraege A."/>
            <person name="Thomma B."/>
        </authorList>
    </citation>
    <scope>NUCLEOTIDE SEQUENCE [LARGE SCALE GENOMIC DNA]</scope>
</reference>
<sequence>MGGLGQAGQREAAVSQRHHPLRHRSDAASPAALLLDSMPASWAAHVCDPAPQPTHLVSAAAGDSRVFCPDAEGQLIQTYTVTPTALQPALPLPEASQSQLTYVRSWSWTGTPPGIGILATWDLKHLPTTQTRLWYSLSLSHQASSFLHLQADDTTVHASTPADAQAVLDGSIALHVDATGARLQRSKSIGMGIGSLQHLIGPDEATGITFSAAATTFVAANRPVVAGAAHLYPAVDQGGIALVDKPS</sequence>
<organism evidence="2 3">
    <name type="scientific">Coccomyxa viridis</name>
    <dbReference type="NCBI Taxonomy" id="1274662"/>
    <lineage>
        <taxon>Eukaryota</taxon>
        <taxon>Viridiplantae</taxon>
        <taxon>Chlorophyta</taxon>
        <taxon>core chlorophytes</taxon>
        <taxon>Trebouxiophyceae</taxon>
        <taxon>Trebouxiophyceae incertae sedis</taxon>
        <taxon>Coccomyxaceae</taxon>
        <taxon>Coccomyxa</taxon>
    </lineage>
</organism>
<comment type="caution">
    <text evidence="2">The sequence shown here is derived from an EMBL/GenBank/DDBJ whole genome shotgun (WGS) entry which is preliminary data.</text>
</comment>
<dbReference type="Proteomes" id="UP001497392">
    <property type="component" value="Unassembled WGS sequence"/>
</dbReference>
<gene>
    <name evidence="2" type="primary">g2768</name>
    <name evidence="2" type="ORF">VP750_LOCUS2371</name>
</gene>
<keyword evidence="3" id="KW-1185">Reference proteome</keyword>
<evidence type="ECO:0000313" key="2">
    <source>
        <dbReference type="EMBL" id="CAL5220712.1"/>
    </source>
</evidence>
<name>A0ABP1FT57_9CHLO</name>
<evidence type="ECO:0000256" key="1">
    <source>
        <dbReference type="SAM" id="MobiDB-lite"/>
    </source>
</evidence>
<proteinExistence type="predicted"/>